<evidence type="ECO:0000313" key="2">
    <source>
        <dbReference type="Proteomes" id="UP000324222"/>
    </source>
</evidence>
<reference evidence="1 2" key="1">
    <citation type="submission" date="2019-05" db="EMBL/GenBank/DDBJ databases">
        <title>Another draft genome of Portunus trituberculatus and its Hox gene families provides insights of decapod evolution.</title>
        <authorList>
            <person name="Jeong J.-H."/>
            <person name="Song I."/>
            <person name="Kim S."/>
            <person name="Choi T."/>
            <person name="Kim D."/>
            <person name="Ryu S."/>
            <person name="Kim W."/>
        </authorList>
    </citation>
    <scope>NUCLEOTIDE SEQUENCE [LARGE SCALE GENOMIC DNA]</scope>
    <source>
        <tissue evidence="1">Muscle</tissue>
    </source>
</reference>
<comment type="caution">
    <text evidence="1">The sequence shown here is derived from an EMBL/GenBank/DDBJ whole genome shotgun (WGS) entry which is preliminary data.</text>
</comment>
<proteinExistence type="predicted"/>
<dbReference type="EMBL" id="VSRR010051083">
    <property type="protein sequence ID" value="MPC79410.1"/>
    <property type="molecule type" value="Genomic_DNA"/>
</dbReference>
<evidence type="ECO:0000313" key="1">
    <source>
        <dbReference type="EMBL" id="MPC79410.1"/>
    </source>
</evidence>
<dbReference type="AlphaFoldDB" id="A0A5B7I4A3"/>
<dbReference type="Proteomes" id="UP000324222">
    <property type="component" value="Unassembled WGS sequence"/>
</dbReference>
<sequence>MCQEGTWSANKRHQVSHIDEKHCEGGSSVCPSLLAWRCRGGRSPAHQRFCLLCRMDCDTFQSRDLHTTIFLTATT</sequence>
<keyword evidence="2" id="KW-1185">Reference proteome</keyword>
<gene>
    <name evidence="1" type="ORF">E2C01_073936</name>
</gene>
<accession>A0A5B7I4A3</accession>
<protein>
    <submittedName>
        <fullName evidence="1">Uncharacterized protein</fullName>
    </submittedName>
</protein>
<organism evidence="1 2">
    <name type="scientific">Portunus trituberculatus</name>
    <name type="common">Swimming crab</name>
    <name type="synonym">Neptunus trituberculatus</name>
    <dbReference type="NCBI Taxonomy" id="210409"/>
    <lineage>
        <taxon>Eukaryota</taxon>
        <taxon>Metazoa</taxon>
        <taxon>Ecdysozoa</taxon>
        <taxon>Arthropoda</taxon>
        <taxon>Crustacea</taxon>
        <taxon>Multicrustacea</taxon>
        <taxon>Malacostraca</taxon>
        <taxon>Eumalacostraca</taxon>
        <taxon>Eucarida</taxon>
        <taxon>Decapoda</taxon>
        <taxon>Pleocyemata</taxon>
        <taxon>Brachyura</taxon>
        <taxon>Eubrachyura</taxon>
        <taxon>Portunoidea</taxon>
        <taxon>Portunidae</taxon>
        <taxon>Portuninae</taxon>
        <taxon>Portunus</taxon>
    </lineage>
</organism>
<name>A0A5B7I4A3_PORTR</name>